<accession>A0ABV8UGY5</accession>
<dbReference type="PANTHER" id="PTHR30105">
    <property type="entry name" value="UNCHARACTERIZED YIBQ-RELATED"/>
    <property type="match status" value="1"/>
</dbReference>
<feature type="compositionally biased region" description="Low complexity" evidence="1">
    <location>
        <begin position="225"/>
        <end position="239"/>
    </location>
</feature>
<feature type="region of interest" description="Disordered" evidence="1">
    <location>
        <begin position="48"/>
        <end position="279"/>
    </location>
</feature>
<evidence type="ECO:0000313" key="2">
    <source>
        <dbReference type="EMBL" id="MFC4350511.1"/>
    </source>
</evidence>
<name>A0ABV8UGY5_9PROT</name>
<evidence type="ECO:0000313" key="3">
    <source>
        <dbReference type="Proteomes" id="UP001595799"/>
    </source>
</evidence>
<feature type="compositionally biased region" description="Acidic residues" evidence="1">
    <location>
        <begin position="61"/>
        <end position="94"/>
    </location>
</feature>
<dbReference type="Proteomes" id="UP001595799">
    <property type="component" value="Unassembled WGS sequence"/>
</dbReference>
<dbReference type="Gene3D" id="3.20.20.370">
    <property type="entry name" value="Glycoside hydrolase/deacetylase"/>
    <property type="match status" value="1"/>
</dbReference>
<feature type="compositionally biased region" description="Polar residues" evidence="1">
    <location>
        <begin position="169"/>
        <end position="179"/>
    </location>
</feature>
<proteinExistence type="predicted"/>
<dbReference type="InterPro" id="IPR011330">
    <property type="entry name" value="Glyco_hydro/deAcase_b/a-brl"/>
</dbReference>
<reference evidence="3" key="1">
    <citation type="journal article" date="2019" name="Int. J. Syst. Evol. Microbiol.">
        <title>The Global Catalogue of Microorganisms (GCM) 10K type strain sequencing project: providing services to taxonomists for standard genome sequencing and annotation.</title>
        <authorList>
            <consortium name="The Broad Institute Genomics Platform"/>
            <consortium name="The Broad Institute Genome Sequencing Center for Infectious Disease"/>
            <person name="Wu L."/>
            <person name="Ma J."/>
        </authorList>
    </citation>
    <scope>NUCLEOTIDE SEQUENCE [LARGE SCALE GENOMIC DNA]</scope>
    <source>
        <strain evidence="3">CECT 8472</strain>
    </source>
</reference>
<dbReference type="InterPro" id="IPR006837">
    <property type="entry name" value="Divergent_DAC"/>
</dbReference>
<dbReference type="SUPFAM" id="SSF88713">
    <property type="entry name" value="Glycoside hydrolase/deacetylase"/>
    <property type="match status" value="1"/>
</dbReference>
<comment type="caution">
    <text evidence="2">The sequence shown here is derived from an EMBL/GenBank/DDBJ whole genome shotgun (WGS) entry which is preliminary data.</text>
</comment>
<organism evidence="2 3">
    <name type="scientific">Fodinicurvata halophila</name>
    <dbReference type="NCBI Taxonomy" id="1419723"/>
    <lineage>
        <taxon>Bacteria</taxon>
        <taxon>Pseudomonadati</taxon>
        <taxon>Pseudomonadota</taxon>
        <taxon>Alphaproteobacteria</taxon>
        <taxon>Rhodospirillales</taxon>
        <taxon>Rhodovibrionaceae</taxon>
        <taxon>Fodinicurvata</taxon>
    </lineage>
</organism>
<sequence>MKRGTLVLLLCWAALLLGLAAAAGWVLSRPQLPVSYTTDSQAYEVVLPEESPPETARETAEDADSLEAVSEAEPEVAEPSEPESTEPEPEETEQVGELQLTRPPELREEEQPDGFRVENAPLIARSEPERDAQDPSLEETAEPEPAPEPGDGEDRTAPAIPEVGVDPESSLQAEDTTVGETDEAETRDERDREQPAFAPPQSSPGLPPPPIPGRAATERADDAEATPPQAEEESAPSAEQAEDDRAAGGAPDETVQQAALPDPGTLPDEEGAESTAADSALPAWQRYAQPFTAQEDRPLVAVVVSGLGLSEGATEAAIRQLPAEVTLSFSPYARRLDEWIALARSQGHEVLLDLPMEPENYPADDPGPQAILTELGPQENAARLQWVLGRGSAYVGVAATEGGGFNTASRSALEPLFEQLGEKGLIFLGNSAEGGTGMQQAANLADTPFVLSDHVLDRQAASRSVIDAGLSVVERTALAEGEAIAVARPYPVSLERLQAWSEQLQERGLQLAPLSALLRR</sequence>
<protein>
    <submittedName>
        <fullName evidence="2">Divergent polysaccharide deacetylase family protein</fullName>
    </submittedName>
</protein>
<keyword evidence="3" id="KW-1185">Reference proteome</keyword>
<dbReference type="Pfam" id="PF04748">
    <property type="entry name" value="Polysacc_deac_2"/>
    <property type="match status" value="1"/>
</dbReference>
<feature type="compositionally biased region" description="Pro residues" evidence="1">
    <location>
        <begin position="197"/>
        <end position="212"/>
    </location>
</feature>
<dbReference type="PANTHER" id="PTHR30105:SF2">
    <property type="entry name" value="DIVERGENT POLYSACCHARIDE DEACETYLASE SUPERFAMILY"/>
    <property type="match status" value="1"/>
</dbReference>
<evidence type="ECO:0000256" key="1">
    <source>
        <dbReference type="SAM" id="MobiDB-lite"/>
    </source>
</evidence>
<dbReference type="EMBL" id="JBHSCW010000001">
    <property type="protein sequence ID" value="MFC4350511.1"/>
    <property type="molecule type" value="Genomic_DNA"/>
</dbReference>
<gene>
    <name evidence="2" type="ORF">ACFOW6_03015</name>
</gene>
<dbReference type="CDD" id="cd10936">
    <property type="entry name" value="CE4_DAC2"/>
    <property type="match status" value="1"/>
</dbReference>
<dbReference type="RefSeq" id="WP_382420846.1">
    <property type="nucleotide sequence ID" value="NZ_JBHSCW010000001.1"/>
</dbReference>